<reference evidence="1 2" key="1">
    <citation type="journal article" date="2014" name="Genome Biol. Evol.">
        <title>The genome of the myxosporean Thelohanellus kitauei shows adaptations to nutrient acquisition within its fish host.</title>
        <authorList>
            <person name="Yang Y."/>
            <person name="Xiong J."/>
            <person name="Zhou Z."/>
            <person name="Huo F."/>
            <person name="Miao W."/>
            <person name="Ran C."/>
            <person name="Liu Y."/>
            <person name="Zhang J."/>
            <person name="Feng J."/>
            <person name="Wang M."/>
            <person name="Wang M."/>
            <person name="Wang L."/>
            <person name="Yao B."/>
        </authorList>
    </citation>
    <scope>NUCLEOTIDE SEQUENCE [LARGE SCALE GENOMIC DNA]</scope>
    <source>
        <strain evidence="1">Wuqing</strain>
    </source>
</reference>
<protein>
    <submittedName>
        <fullName evidence="1">Uncharacterized protein</fullName>
    </submittedName>
</protein>
<comment type="caution">
    <text evidence="1">The sequence shown here is derived from an EMBL/GenBank/DDBJ whole genome shotgun (WGS) entry which is preliminary data.</text>
</comment>
<proteinExistence type="predicted"/>
<dbReference type="Proteomes" id="UP000031668">
    <property type="component" value="Unassembled WGS sequence"/>
</dbReference>
<evidence type="ECO:0000313" key="1">
    <source>
        <dbReference type="EMBL" id="KII72701.1"/>
    </source>
</evidence>
<accession>A0A0C2MZF2</accession>
<dbReference type="EMBL" id="JWZT01001146">
    <property type="protein sequence ID" value="KII72701.1"/>
    <property type="molecule type" value="Genomic_DNA"/>
</dbReference>
<name>A0A0C2MZF2_THEKT</name>
<evidence type="ECO:0000313" key="2">
    <source>
        <dbReference type="Proteomes" id="UP000031668"/>
    </source>
</evidence>
<organism evidence="1 2">
    <name type="scientific">Thelohanellus kitauei</name>
    <name type="common">Myxosporean</name>
    <dbReference type="NCBI Taxonomy" id="669202"/>
    <lineage>
        <taxon>Eukaryota</taxon>
        <taxon>Metazoa</taxon>
        <taxon>Cnidaria</taxon>
        <taxon>Myxozoa</taxon>
        <taxon>Myxosporea</taxon>
        <taxon>Bivalvulida</taxon>
        <taxon>Platysporina</taxon>
        <taxon>Myxobolidae</taxon>
        <taxon>Thelohanellus</taxon>
    </lineage>
</organism>
<gene>
    <name evidence="1" type="ORF">RF11_15210</name>
</gene>
<sequence>MDFRKDYRSTGPDFGYSHSDVNEIVLPFYSYWMNFRTTRSFRKCGYYDVNMAKIGFDRKLSRKKYTKDIKSLLKFMKRWDPRVPKTKHRVSNISPEDEKFEYWETSSEDLPCLNWEIHYEYYHDDIDEVDNQFENEFGDDMESLTCKICQICFGSRKNF</sequence>
<keyword evidence="2" id="KW-1185">Reference proteome</keyword>
<dbReference type="OrthoDB" id="10250354at2759"/>
<dbReference type="AlphaFoldDB" id="A0A0C2MZF2"/>